<dbReference type="Pfam" id="PF00480">
    <property type="entry name" value="ROK"/>
    <property type="match status" value="1"/>
</dbReference>
<dbReference type="PANTHER" id="PTHR18964">
    <property type="entry name" value="ROK (REPRESSOR, ORF, KINASE) FAMILY"/>
    <property type="match status" value="1"/>
</dbReference>
<dbReference type="PANTHER" id="PTHR18964:SF149">
    <property type="entry name" value="BIFUNCTIONAL UDP-N-ACETYLGLUCOSAMINE 2-EPIMERASE_N-ACETYLMANNOSAMINE KINASE"/>
    <property type="match status" value="1"/>
</dbReference>
<keyword evidence="3" id="KW-1185">Reference proteome</keyword>
<dbReference type="InterPro" id="IPR043129">
    <property type="entry name" value="ATPase_NBD"/>
</dbReference>
<sequence>MTERSGTEDLRRRNLSAVLTAAHRHGPLTRAALVQRCNLTRSTIGALVGELSALGLVYETDVAAARVGRPSPMVHASERVVALAVNPDVDAVTVGVVGLGGMVHRRIRYNTSSIPSLEEAVNITRAVVEGLSVELAGSEHVLGLGLAIPGLVNAEVGQVLLAPHLGWKDVDVVGPFRQALGMPVVAANDATLGTLAESIFGAAAGYSDALYLNGSASGIGGGAIVGGQPLGGASGYAGEFGHMVTRPGGEQCHCGRRGCLETEVNLDRLLKVVNLNHAQAEQLEDALLATQTFPVLREIRRQTDLLAIALGNLVNVFNPQIIVLGGFLGVLLAADRERLSAAVAAGPISGLGTKVRLERAALGAELLLVGAAEAVFAGLLTEPRSVAPGQESGARPS</sequence>
<evidence type="ECO:0000313" key="3">
    <source>
        <dbReference type="Proteomes" id="UP001500974"/>
    </source>
</evidence>
<dbReference type="InterPro" id="IPR036390">
    <property type="entry name" value="WH_DNA-bd_sf"/>
</dbReference>
<dbReference type="EMBL" id="BAAAON010000001">
    <property type="protein sequence ID" value="GAA2173317.1"/>
    <property type="molecule type" value="Genomic_DNA"/>
</dbReference>
<dbReference type="InterPro" id="IPR036388">
    <property type="entry name" value="WH-like_DNA-bd_sf"/>
</dbReference>
<comment type="similarity">
    <text evidence="1">Belongs to the ROK (NagC/XylR) family.</text>
</comment>
<evidence type="ECO:0000313" key="2">
    <source>
        <dbReference type="EMBL" id="GAA2173317.1"/>
    </source>
</evidence>
<comment type="caution">
    <text evidence="2">The sequence shown here is derived from an EMBL/GenBank/DDBJ whole genome shotgun (WGS) entry which is preliminary data.</text>
</comment>
<dbReference type="RefSeq" id="WP_346027499.1">
    <property type="nucleotide sequence ID" value="NZ_BAAAON010000001.1"/>
</dbReference>
<dbReference type="Proteomes" id="UP001500974">
    <property type="component" value="Unassembled WGS sequence"/>
</dbReference>
<dbReference type="InterPro" id="IPR000600">
    <property type="entry name" value="ROK"/>
</dbReference>
<gene>
    <name evidence="2" type="ORF">GCM10009784_07140</name>
</gene>
<protein>
    <submittedName>
        <fullName evidence="2">ROK family transcriptional regulator</fullName>
    </submittedName>
</protein>
<evidence type="ECO:0000256" key="1">
    <source>
        <dbReference type="ARBA" id="ARBA00006479"/>
    </source>
</evidence>
<dbReference type="Gene3D" id="3.30.420.40">
    <property type="match status" value="2"/>
</dbReference>
<proteinExistence type="inferred from homology"/>
<dbReference type="SUPFAM" id="SSF53067">
    <property type="entry name" value="Actin-like ATPase domain"/>
    <property type="match status" value="1"/>
</dbReference>
<reference evidence="2 3" key="1">
    <citation type="journal article" date="2019" name="Int. J. Syst. Evol. Microbiol.">
        <title>The Global Catalogue of Microorganisms (GCM) 10K type strain sequencing project: providing services to taxonomists for standard genome sequencing and annotation.</title>
        <authorList>
            <consortium name="The Broad Institute Genomics Platform"/>
            <consortium name="The Broad Institute Genome Sequencing Center for Infectious Disease"/>
            <person name="Wu L."/>
            <person name="Ma J."/>
        </authorList>
    </citation>
    <scope>NUCLEOTIDE SEQUENCE [LARGE SCALE GENOMIC DNA]</scope>
    <source>
        <strain evidence="2 3">JCM 14917</strain>
    </source>
</reference>
<dbReference type="SUPFAM" id="SSF46785">
    <property type="entry name" value="Winged helix' DNA-binding domain"/>
    <property type="match status" value="1"/>
</dbReference>
<accession>A0ABN3AQ27</accession>
<name>A0ABN3AQ27_9MICC</name>
<dbReference type="Gene3D" id="1.10.10.10">
    <property type="entry name" value="Winged helix-like DNA-binding domain superfamily/Winged helix DNA-binding domain"/>
    <property type="match status" value="1"/>
</dbReference>
<organism evidence="2 3">
    <name type="scientific">Arthrobacter parietis</name>
    <dbReference type="NCBI Taxonomy" id="271434"/>
    <lineage>
        <taxon>Bacteria</taxon>
        <taxon>Bacillati</taxon>
        <taxon>Actinomycetota</taxon>
        <taxon>Actinomycetes</taxon>
        <taxon>Micrococcales</taxon>
        <taxon>Micrococcaceae</taxon>
        <taxon>Arthrobacter</taxon>
    </lineage>
</organism>